<proteinExistence type="inferred from homology"/>
<dbReference type="PANTHER" id="PTHR34039:SF1">
    <property type="entry name" value="UPF0102 PROTEIN YRAN"/>
    <property type="match status" value="1"/>
</dbReference>
<comment type="caution">
    <text evidence="3">The sequence shown here is derived from an EMBL/GenBank/DDBJ whole genome shotgun (WGS) entry which is preliminary data.</text>
</comment>
<comment type="similarity">
    <text evidence="1 2">Belongs to the UPF0102 family.</text>
</comment>
<dbReference type="Proteomes" id="UP001501787">
    <property type="component" value="Unassembled WGS sequence"/>
</dbReference>
<dbReference type="InterPro" id="IPR011856">
    <property type="entry name" value="tRNA_endonuc-like_dom_sf"/>
</dbReference>
<dbReference type="InterPro" id="IPR003509">
    <property type="entry name" value="UPF0102_YraN-like"/>
</dbReference>
<dbReference type="NCBIfam" id="NF009150">
    <property type="entry name" value="PRK12497.1-3"/>
    <property type="match status" value="1"/>
</dbReference>
<dbReference type="Gene3D" id="3.40.1350.10">
    <property type="match status" value="1"/>
</dbReference>
<keyword evidence="4" id="KW-1185">Reference proteome</keyword>
<evidence type="ECO:0000313" key="4">
    <source>
        <dbReference type="Proteomes" id="UP001501787"/>
    </source>
</evidence>
<dbReference type="SUPFAM" id="SSF52980">
    <property type="entry name" value="Restriction endonuclease-like"/>
    <property type="match status" value="1"/>
</dbReference>
<name>A0ABN0VTJ4_9GAMM</name>
<dbReference type="InterPro" id="IPR011335">
    <property type="entry name" value="Restrct_endonuc-II-like"/>
</dbReference>
<evidence type="ECO:0000256" key="1">
    <source>
        <dbReference type="ARBA" id="ARBA00006738"/>
    </source>
</evidence>
<organism evidence="3 4">
    <name type="scientific">Psychrobacter aestuarii</name>
    <dbReference type="NCBI Taxonomy" id="556327"/>
    <lineage>
        <taxon>Bacteria</taxon>
        <taxon>Pseudomonadati</taxon>
        <taxon>Pseudomonadota</taxon>
        <taxon>Gammaproteobacteria</taxon>
        <taxon>Moraxellales</taxon>
        <taxon>Moraxellaceae</taxon>
        <taxon>Psychrobacter</taxon>
    </lineage>
</organism>
<dbReference type="HAMAP" id="MF_00048">
    <property type="entry name" value="UPF0102"/>
    <property type="match status" value="1"/>
</dbReference>
<dbReference type="PANTHER" id="PTHR34039">
    <property type="entry name" value="UPF0102 PROTEIN YRAN"/>
    <property type="match status" value="1"/>
</dbReference>
<dbReference type="CDD" id="cd20736">
    <property type="entry name" value="PoNe_Nuclease"/>
    <property type="match status" value="1"/>
</dbReference>
<dbReference type="EMBL" id="BAAAFR010000002">
    <property type="protein sequence ID" value="GAA0316361.1"/>
    <property type="molecule type" value="Genomic_DNA"/>
</dbReference>
<reference evidence="3 4" key="1">
    <citation type="journal article" date="2019" name="Int. J. Syst. Evol. Microbiol.">
        <title>The Global Catalogue of Microorganisms (GCM) 10K type strain sequencing project: providing services to taxonomists for standard genome sequencing and annotation.</title>
        <authorList>
            <consortium name="The Broad Institute Genomics Platform"/>
            <consortium name="The Broad Institute Genome Sequencing Center for Infectious Disease"/>
            <person name="Wu L."/>
            <person name="Ma J."/>
        </authorList>
    </citation>
    <scope>NUCLEOTIDE SEQUENCE [LARGE SCALE GENOMIC DNA]</scope>
    <source>
        <strain evidence="3 4">JCM 16343</strain>
    </source>
</reference>
<gene>
    <name evidence="3" type="ORF">GCM10009129_12160</name>
</gene>
<protein>
    <recommendedName>
        <fullName evidence="2">UPF0102 protein GCM10009129_12160</fullName>
    </recommendedName>
</protein>
<dbReference type="Pfam" id="PF02021">
    <property type="entry name" value="UPF0102"/>
    <property type="match status" value="1"/>
</dbReference>
<evidence type="ECO:0000313" key="3">
    <source>
        <dbReference type="EMBL" id="GAA0316361.1"/>
    </source>
</evidence>
<evidence type="ECO:0000256" key="2">
    <source>
        <dbReference type="HAMAP-Rule" id="MF_00048"/>
    </source>
</evidence>
<accession>A0ABN0VTJ4</accession>
<dbReference type="NCBIfam" id="TIGR00252">
    <property type="entry name" value="YraN family protein"/>
    <property type="match status" value="1"/>
</dbReference>
<sequence>MPMHAPKQQQGHAFEQQARAYLEAKGLSYLAHNWQQAGVGEIDLIMLERGTAWDIVVFIEVRQRRVSHFGDAIESVTRKKQQNIVKTAKHFLQQHPQYADCECRFDVLGYSGTDAQGAASAPTWIQGAFMAQAW</sequence>